<dbReference type="PANTHER" id="PTHR43791">
    <property type="entry name" value="PERMEASE-RELATED"/>
    <property type="match status" value="1"/>
</dbReference>
<dbReference type="AlphaFoldDB" id="A0A545V695"/>
<feature type="transmembrane region" description="Helical" evidence="6">
    <location>
        <begin position="217"/>
        <end position="240"/>
    </location>
</feature>
<feature type="transmembrane region" description="Helical" evidence="6">
    <location>
        <begin position="152"/>
        <end position="173"/>
    </location>
</feature>
<evidence type="ECO:0000256" key="5">
    <source>
        <dbReference type="ARBA" id="ARBA00023136"/>
    </source>
</evidence>
<feature type="transmembrane region" description="Helical" evidence="6">
    <location>
        <begin position="413"/>
        <end position="433"/>
    </location>
</feature>
<comment type="subcellular location">
    <subcellularLocation>
        <location evidence="1">Membrane</location>
        <topology evidence="1">Multi-pass membrane protein</topology>
    </subcellularLocation>
</comment>
<organism evidence="8 9">
    <name type="scientific">Cordyceps javanica</name>
    <dbReference type="NCBI Taxonomy" id="43265"/>
    <lineage>
        <taxon>Eukaryota</taxon>
        <taxon>Fungi</taxon>
        <taxon>Dikarya</taxon>
        <taxon>Ascomycota</taxon>
        <taxon>Pezizomycotina</taxon>
        <taxon>Sordariomycetes</taxon>
        <taxon>Hypocreomycetidae</taxon>
        <taxon>Hypocreales</taxon>
        <taxon>Cordycipitaceae</taxon>
        <taxon>Cordyceps</taxon>
    </lineage>
</organism>
<feature type="transmembrane region" description="Helical" evidence="6">
    <location>
        <begin position="351"/>
        <end position="369"/>
    </location>
</feature>
<dbReference type="PROSITE" id="PS50850">
    <property type="entry name" value="MFS"/>
    <property type="match status" value="1"/>
</dbReference>
<feature type="transmembrane region" description="Helical" evidence="6">
    <location>
        <begin position="93"/>
        <end position="115"/>
    </location>
</feature>
<reference evidence="8 9" key="1">
    <citation type="journal article" date="2019" name="Appl. Microbiol. Biotechnol.">
        <title>Genome sequence of Isaria javanica and comparative genome analysis insights into family S53 peptidase evolution in fungal entomopathogens.</title>
        <authorList>
            <person name="Lin R."/>
            <person name="Zhang X."/>
            <person name="Xin B."/>
            <person name="Zou M."/>
            <person name="Gao Y."/>
            <person name="Qin F."/>
            <person name="Hu Q."/>
            <person name="Xie B."/>
            <person name="Cheng X."/>
        </authorList>
    </citation>
    <scope>NUCLEOTIDE SEQUENCE [LARGE SCALE GENOMIC DNA]</scope>
    <source>
        <strain evidence="8 9">IJ1G</strain>
    </source>
</reference>
<keyword evidence="9" id="KW-1185">Reference proteome</keyword>
<feature type="transmembrane region" description="Helical" evidence="6">
    <location>
        <begin position="381"/>
        <end position="401"/>
    </location>
</feature>
<dbReference type="Gene3D" id="1.20.1250.20">
    <property type="entry name" value="MFS general substrate transporter like domains"/>
    <property type="match status" value="1"/>
</dbReference>
<evidence type="ECO:0000256" key="1">
    <source>
        <dbReference type="ARBA" id="ARBA00004141"/>
    </source>
</evidence>
<keyword evidence="3 6" id="KW-0812">Transmembrane</keyword>
<evidence type="ECO:0000256" key="2">
    <source>
        <dbReference type="ARBA" id="ARBA00022448"/>
    </source>
</evidence>
<feature type="domain" description="Major facilitator superfamily (MFS) profile" evidence="7">
    <location>
        <begin position="54"/>
        <end position="472"/>
    </location>
</feature>
<feature type="transmembrane region" description="Helical" evidence="6">
    <location>
        <begin position="322"/>
        <end position="344"/>
    </location>
</feature>
<evidence type="ECO:0000313" key="9">
    <source>
        <dbReference type="Proteomes" id="UP000315783"/>
    </source>
</evidence>
<dbReference type="OrthoDB" id="19923at2759"/>
<dbReference type="Proteomes" id="UP000315783">
    <property type="component" value="Unassembled WGS sequence"/>
</dbReference>
<comment type="caution">
    <text evidence="8">The sequence shown here is derived from an EMBL/GenBank/DDBJ whole genome shotgun (WGS) entry which is preliminary data.</text>
</comment>
<dbReference type="FunFam" id="1.20.1250.20:FF:000057">
    <property type="entry name" value="MFS general substrate transporter"/>
    <property type="match status" value="1"/>
</dbReference>
<name>A0A545V695_9HYPO</name>
<proteinExistence type="predicted"/>
<dbReference type="SUPFAM" id="SSF103473">
    <property type="entry name" value="MFS general substrate transporter"/>
    <property type="match status" value="1"/>
</dbReference>
<sequence length="500" mass="54780">MPQEDVEMAGEKDLGSVSLGPASTAALASESSTPDGKLTDAEYRKLIWKLDVRLLPPLFVLWFISLIDRVNIGTARIQGLERDLHMDPRSNKFNIATVVVFVGLIVAEVPSNWLVKRFPPTAVLCLECIVLGLFTIGQGLVRTFGGLVAMRFFIGVLEAGLIPGSIFLLSAYYPRYELQWRLSMLHVGNAVSNAFGGLLAYGVAGIHSSNGYSGWRWIFIIEGLITIVVTCLCWPFMTGWPASAKWLKSREREVLEGRIRADGIIGRMDVLDNKAIIRCATDWKVYLSALIIVGNIASVYSITLFAPTIVKVLQPHYTVKEIQGLVIPIFVAASAWTLAVAYASDKLKHRGGFALLGCFVAILGYAVLLNQDRVAVNARYGALYLIAAGSFSVLPSAWILLLNNVAGAYKTAFAVGMEIGLGNAGGFVASLAFQSKTAPHYWLGFRLSCGLMCMAFGLICVYVAGLWWENKQKRAGKRDHLLEEEGDNLGDAHPRFIYTY</sequence>
<dbReference type="Pfam" id="PF07690">
    <property type="entry name" value="MFS_1"/>
    <property type="match status" value="1"/>
</dbReference>
<dbReference type="InterPro" id="IPR011701">
    <property type="entry name" value="MFS"/>
</dbReference>
<keyword evidence="5 6" id="KW-0472">Membrane</keyword>
<evidence type="ECO:0000313" key="8">
    <source>
        <dbReference type="EMBL" id="TQV97231.1"/>
    </source>
</evidence>
<protein>
    <submittedName>
        <fullName evidence="8">MFS general substrate transporter</fullName>
    </submittedName>
</protein>
<dbReference type="PANTHER" id="PTHR43791:SF52">
    <property type="entry name" value="TRANSPORTER, PUTATIVE (AFU_ORTHOLOGUE AFUA_1G11820)-RELATED"/>
    <property type="match status" value="1"/>
</dbReference>
<dbReference type="GO" id="GO:0022857">
    <property type="term" value="F:transmembrane transporter activity"/>
    <property type="evidence" value="ECO:0007669"/>
    <property type="project" value="InterPro"/>
</dbReference>
<keyword evidence="4 6" id="KW-1133">Transmembrane helix</keyword>
<evidence type="ECO:0000259" key="7">
    <source>
        <dbReference type="PROSITE" id="PS50850"/>
    </source>
</evidence>
<accession>A0A545V695</accession>
<feature type="transmembrane region" description="Helical" evidence="6">
    <location>
        <begin position="121"/>
        <end position="140"/>
    </location>
</feature>
<evidence type="ECO:0000256" key="3">
    <source>
        <dbReference type="ARBA" id="ARBA00022692"/>
    </source>
</evidence>
<dbReference type="InterPro" id="IPR036259">
    <property type="entry name" value="MFS_trans_sf"/>
</dbReference>
<keyword evidence="2" id="KW-0813">Transport</keyword>
<dbReference type="EMBL" id="SPUK01000005">
    <property type="protein sequence ID" value="TQV97231.1"/>
    <property type="molecule type" value="Genomic_DNA"/>
</dbReference>
<feature type="transmembrane region" description="Helical" evidence="6">
    <location>
        <begin position="445"/>
        <end position="468"/>
    </location>
</feature>
<evidence type="ECO:0000256" key="4">
    <source>
        <dbReference type="ARBA" id="ARBA00022989"/>
    </source>
</evidence>
<evidence type="ECO:0000256" key="6">
    <source>
        <dbReference type="SAM" id="Phobius"/>
    </source>
</evidence>
<feature type="transmembrane region" description="Helical" evidence="6">
    <location>
        <begin position="285"/>
        <end position="310"/>
    </location>
</feature>
<dbReference type="GO" id="GO:0016020">
    <property type="term" value="C:membrane"/>
    <property type="evidence" value="ECO:0007669"/>
    <property type="project" value="UniProtKB-SubCell"/>
</dbReference>
<dbReference type="InterPro" id="IPR020846">
    <property type="entry name" value="MFS_dom"/>
</dbReference>
<gene>
    <name evidence="8" type="ORF">IF1G_04471</name>
</gene>